<evidence type="ECO:0000313" key="2">
    <source>
        <dbReference type="Proteomes" id="UP000693941"/>
    </source>
</evidence>
<accession>A0A8F5BSI2</accession>
<gene>
    <name evidence="1" type="ORF">J5U21_00179</name>
</gene>
<dbReference type="Proteomes" id="UP000693941">
    <property type="component" value="Chromosome"/>
</dbReference>
<dbReference type="AlphaFoldDB" id="A0A8F5BSI2"/>
<dbReference type="EMBL" id="CP077715">
    <property type="protein sequence ID" value="QXJ30536.1"/>
    <property type="molecule type" value="Genomic_DNA"/>
</dbReference>
<organism evidence="1 2">
    <name type="scientific">Saccharolobus shibatae</name>
    <dbReference type="NCBI Taxonomy" id="2286"/>
    <lineage>
        <taxon>Archaea</taxon>
        <taxon>Thermoproteota</taxon>
        <taxon>Thermoprotei</taxon>
        <taxon>Sulfolobales</taxon>
        <taxon>Sulfolobaceae</taxon>
        <taxon>Saccharolobus</taxon>
    </lineage>
</organism>
<name>A0A8F5BSI2_9CREN</name>
<evidence type="ECO:0000313" key="1">
    <source>
        <dbReference type="EMBL" id="QXJ30536.1"/>
    </source>
</evidence>
<protein>
    <submittedName>
        <fullName evidence="1">Uncharacterized protein</fullName>
    </submittedName>
</protein>
<proteinExistence type="predicted"/>
<sequence>MQRGFVKKVHSIRLNLVGLNVSLIHLKNGIIRCKK</sequence>
<reference evidence="1" key="1">
    <citation type="journal article" date="2021" name="Environ. Microbiol.">
        <title>New insights into the diversity and evolution of the archaeal mobilome from three complete genomes of Saccharolobus shibatae.</title>
        <authorList>
            <person name="Medvedeva S."/>
            <person name="Brandt D."/>
            <person name="Cvirkaite-Krupovic V."/>
            <person name="Liu Y."/>
            <person name="Severinov K."/>
            <person name="Ishino S."/>
            <person name="Ishino Y."/>
            <person name="Prangishvili D."/>
            <person name="Kalinowski J."/>
            <person name="Krupovic M."/>
        </authorList>
    </citation>
    <scope>NUCLEOTIDE SEQUENCE</scope>
    <source>
        <strain evidence="1">BEU9</strain>
    </source>
</reference>